<evidence type="ECO:0000313" key="2">
    <source>
        <dbReference type="EMBL" id="GAA3755620.1"/>
    </source>
</evidence>
<dbReference type="EMBL" id="BAABEP010000067">
    <property type="protein sequence ID" value="GAA3755620.1"/>
    <property type="molecule type" value="Genomic_DNA"/>
</dbReference>
<keyword evidence="3" id="KW-1185">Reference proteome</keyword>
<dbReference type="InterPro" id="IPR036890">
    <property type="entry name" value="HATPase_C_sf"/>
</dbReference>
<protein>
    <recommendedName>
        <fullName evidence="4">Histidine kinase/HSP90-like ATPase domain-containing protein</fullName>
    </recommendedName>
</protein>
<dbReference type="CDD" id="cd16936">
    <property type="entry name" value="HATPase_RsbW-like"/>
    <property type="match status" value="1"/>
</dbReference>
<feature type="region of interest" description="Disordered" evidence="1">
    <location>
        <begin position="176"/>
        <end position="198"/>
    </location>
</feature>
<proteinExistence type="predicted"/>
<comment type="caution">
    <text evidence="2">The sequence shown here is derived from an EMBL/GenBank/DDBJ whole genome shotgun (WGS) entry which is preliminary data.</text>
</comment>
<dbReference type="SUPFAM" id="SSF55874">
    <property type="entry name" value="ATPase domain of HSP90 chaperone/DNA topoisomerase II/histidine kinase"/>
    <property type="match status" value="1"/>
</dbReference>
<evidence type="ECO:0008006" key="4">
    <source>
        <dbReference type="Google" id="ProtNLM"/>
    </source>
</evidence>
<sequence length="221" mass="23285">MTSRTPGRSCALPGGTVGRLLDRASRDAFPLDGRTGAPPARCTVRALPADGRAVGEGRRFTGGTLSDWSLGQLAENAALIVSELLSNALRYGLDTESGTRHGPPPAVWLGMLLRRGTVLFAVCDHSAAVPRVREPDYFAQSGRGLHIIECLSETWGWTTPDDTDGKAVWAAVSCPEAGRSAPPPAPRPQPTAWASAPLPVRAPYEQTAAAGLAVHAFGNER</sequence>
<dbReference type="PANTHER" id="PTHR35526">
    <property type="entry name" value="ANTI-SIGMA-F FACTOR RSBW-RELATED"/>
    <property type="match status" value="1"/>
</dbReference>
<gene>
    <name evidence="2" type="ORF">GCM10023082_58540</name>
</gene>
<name>A0ABP7G4Q8_9ACTN</name>
<dbReference type="InterPro" id="IPR050267">
    <property type="entry name" value="Anti-sigma-factor_SerPK"/>
</dbReference>
<dbReference type="Proteomes" id="UP001499884">
    <property type="component" value="Unassembled WGS sequence"/>
</dbReference>
<dbReference type="RefSeq" id="WP_345654040.1">
    <property type="nucleotide sequence ID" value="NZ_BAABEP010000067.1"/>
</dbReference>
<evidence type="ECO:0000256" key="1">
    <source>
        <dbReference type="SAM" id="MobiDB-lite"/>
    </source>
</evidence>
<organism evidence="2 3">
    <name type="scientific">Streptomyces tremellae</name>
    <dbReference type="NCBI Taxonomy" id="1124239"/>
    <lineage>
        <taxon>Bacteria</taxon>
        <taxon>Bacillati</taxon>
        <taxon>Actinomycetota</taxon>
        <taxon>Actinomycetes</taxon>
        <taxon>Kitasatosporales</taxon>
        <taxon>Streptomycetaceae</taxon>
        <taxon>Streptomyces</taxon>
    </lineage>
</organism>
<dbReference type="Gene3D" id="3.30.565.10">
    <property type="entry name" value="Histidine kinase-like ATPase, C-terminal domain"/>
    <property type="match status" value="1"/>
</dbReference>
<accession>A0ABP7G4Q8</accession>
<reference evidence="3" key="1">
    <citation type="journal article" date="2019" name="Int. J. Syst. Evol. Microbiol.">
        <title>The Global Catalogue of Microorganisms (GCM) 10K type strain sequencing project: providing services to taxonomists for standard genome sequencing and annotation.</title>
        <authorList>
            <consortium name="The Broad Institute Genomics Platform"/>
            <consortium name="The Broad Institute Genome Sequencing Center for Infectious Disease"/>
            <person name="Wu L."/>
            <person name="Ma J."/>
        </authorList>
    </citation>
    <scope>NUCLEOTIDE SEQUENCE [LARGE SCALE GENOMIC DNA]</scope>
    <source>
        <strain evidence="3">JCM 30846</strain>
    </source>
</reference>
<dbReference type="PANTHER" id="PTHR35526:SF3">
    <property type="entry name" value="ANTI-SIGMA-F FACTOR RSBW"/>
    <property type="match status" value="1"/>
</dbReference>
<evidence type="ECO:0000313" key="3">
    <source>
        <dbReference type="Proteomes" id="UP001499884"/>
    </source>
</evidence>